<organism evidence="8 9">
    <name type="scientific">Buchnera aphidicola</name>
    <name type="common">Anoecia oenotherae</name>
    <dbReference type="NCBI Taxonomy" id="1241833"/>
    <lineage>
        <taxon>Bacteria</taxon>
        <taxon>Pseudomonadati</taxon>
        <taxon>Pseudomonadota</taxon>
        <taxon>Gammaproteobacteria</taxon>
        <taxon>Enterobacterales</taxon>
        <taxon>Erwiniaceae</taxon>
        <taxon>Buchnera</taxon>
    </lineage>
</organism>
<evidence type="ECO:0000256" key="2">
    <source>
        <dbReference type="ARBA" id="ARBA00022980"/>
    </source>
</evidence>
<evidence type="ECO:0000256" key="1">
    <source>
        <dbReference type="ARBA" id="ARBA00006471"/>
    </source>
</evidence>
<name>A0A4D6Y101_9GAMM</name>
<dbReference type="EMBL" id="CP033012">
    <property type="protein sequence ID" value="QCI19511.1"/>
    <property type="molecule type" value="Genomic_DNA"/>
</dbReference>
<dbReference type="GO" id="GO:1990904">
    <property type="term" value="C:ribonucleoprotein complex"/>
    <property type="evidence" value="ECO:0007669"/>
    <property type="project" value="UniProtKB-KW"/>
</dbReference>
<sequence length="131" mass="14836">MSMQDPISDMLTRIRNSQASNKISVKISFSNIKLEISKVLKEEGYILDVIIKKSKKIFFLEIFLKYFQGHAVIEKIERASRPSSRIYKKKRSIPMVMDGFGISILSTSKGVMTDKNARKIGLGGEIICYVA</sequence>
<dbReference type="PANTHER" id="PTHR11758">
    <property type="entry name" value="40S RIBOSOMAL PROTEIN S15A"/>
    <property type="match status" value="1"/>
</dbReference>
<protein>
    <recommendedName>
        <fullName evidence="4 6">Small ribosomal subunit protein uS8</fullName>
    </recommendedName>
</protein>
<dbReference type="OrthoDB" id="9802617at2"/>
<comment type="similarity">
    <text evidence="1 6 7">Belongs to the universal ribosomal protein uS8 family.</text>
</comment>
<evidence type="ECO:0000313" key="9">
    <source>
        <dbReference type="Proteomes" id="UP000298677"/>
    </source>
</evidence>
<comment type="function">
    <text evidence="6">One of the primary rRNA binding proteins, it binds directly to 16S rRNA central domain where it helps coordinate assembly of the platform of the 30S subunit.</text>
</comment>
<dbReference type="RefSeq" id="WP_158342019.1">
    <property type="nucleotide sequence ID" value="NZ_CP033012.1"/>
</dbReference>
<evidence type="ECO:0000256" key="5">
    <source>
        <dbReference type="ARBA" id="ARBA00046740"/>
    </source>
</evidence>
<evidence type="ECO:0000256" key="4">
    <source>
        <dbReference type="ARBA" id="ARBA00035258"/>
    </source>
</evidence>
<dbReference type="AlphaFoldDB" id="A0A4D6Y101"/>
<dbReference type="GO" id="GO:0005737">
    <property type="term" value="C:cytoplasm"/>
    <property type="evidence" value="ECO:0007669"/>
    <property type="project" value="UniProtKB-ARBA"/>
</dbReference>
<comment type="subunit">
    <text evidence="5 6">Part of the 30S ribosomal subunit. Contacts proteins S5 and S12.</text>
</comment>
<evidence type="ECO:0000313" key="8">
    <source>
        <dbReference type="EMBL" id="QCI19511.1"/>
    </source>
</evidence>
<keyword evidence="9" id="KW-1185">Reference proteome</keyword>
<accession>A0A4D6Y101</accession>
<dbReference type="NCBIfam" id="NF001109">
    <property type="entry name" value="PRK00136.1"/>
    <property type="match status" value="1"/>
</dbReference>
<evidence type="ECO:0000256" key="7">
    <source>
        <dbReference type="RuleBase" id="RU003660"/>
    </source>
</evidence>
<dbReference type="Proteomes" id="UP000298677">
    <property type="component" value="Chromosome"/>
</dbReference>
<reference evidence="8 9" key="1">
    <citation type="submission" date="2018-10" db="EMBL/GenBank/DDBJ databases">
        <title>Comparative functional genomics of the obligate endosymbiont Buchnera aphidicola.</title>
        <authorList>
            <person name="Chong R.A."/>
        </authorList>
    </citation>
    <scope>NUCLEOTIDE SEQUENCE [LARGE SCALE GENOMIC DNA]</scope>
    <source>
        <strain evidence="8 9">Aoe</strain>
    </source>
</reference>
<dbReference type="GO" id="GO:0003735">
    <property type="term" value="F:structural constituent of ribosome"/>
    <property type="evidence" value="ECO:0007669"/>
    <property type="project" value="InterPro"/>
</dbReference>
<dbReference type="InterPro" id="IPR047863">
    <property type="entry name" value="Ribosomal_uS8_CS"/>
</dbReference>
<evidence type="ECO:0000256" key="6">
    <source>
        <dbReference type="HAMAP-Rule" id="MF_01302"/>
    </source>
</evidence>
<dbReference type="PROSITE" id="PS00053">
    <property type="entry name" value="RIBOSOMAL_S8"/>
    <property type="match status" value="1"/>
</dbReference>
<dbReference type="InterPro" id="IPR035987">
    <property type="entry name" value="Ribosomal_uS8_sf"/>
</dbReference>
<keyword evidence="2 6" id="KW-0689">Ribosomal protein</keyword>
<dbReference type="FunFam" id="3.30.1490.10:FF:000001">
    <property type="entry name" value="30S ribosomal protein S8"/>
    <property type="match status" value="1"/>
</dbReference>
<keyword evidence="6" id="KW-0699">rRNA-binding</keyword>
<keyword evidence="6" id="KW-0694">RNA-binding</keyword>
<gene>
    <name evidence="6" type="primary">rpsH</name>
    <name evidence="8" type="ORF">D9V65_02055</name>
</gene>
<dbReference type="Gene3D" id="3.30.1490.10">
    <property type="match status" value="1"/>
</dbReference>
<keyword evidence="3 6" id="KW-0687">Ribonucleoprotein</keyword>
<dbReference type="GO" id="GO:0006412">
    <property type="term" value="P:translation"/>
    <property type="evidence" value="ECO:0007669"/>
    <property type="project" value="UniProtKB-UniRule"/>
</dbReference>
<dbReference type="GO" id="GO:0005840">
    <property type="term" value="C:ribosome"/>
    <property type="evidence" value="ECO:0007669"/>
    <property type="project" value="UniProtKB-KW"/>
</dbReference>
<proteinExistence type="inferred from homology"/>
<evidence type="ECO:0000256" key="3">
    <source>
        <dbReference type="ARBA" id="ARBA00023274"/>
    </source>
</evidence>
<dbReference type="GO" id="GO:0019843">
    <property type="term" value="F:rRNA binding"/>
    <property type="evidence" value="ECO:0007669"/>
    <property type="project" value="UniProtKB-UniRule"/>
</dbReference>
<dbReference type="SUPFAM" id="SSF56047">
    <property type="entry name" value="Ribosomal protein S8"/>
    <property type="match status" value="1"/>
</dbReference>
<dbReference type="Pfam" id="PF00410">
    <property type="entry name" value="Ribosomal_S8"/>
    <property type="match status" value="1"/>
</dbReference>
<dbReference type="HAMAP" id="MF_01302_B">
    <property type="entry name" value="Ribosomal_uS8_B"/>
    <property type="match status" value="1"/>
</dbReference>
<dbReference type="InterPro" id="IPR000630">
    <property type="entry name" value="Ribosomal_uS8"/>
</dbReference>
<dbReference type="Gene3D" id="3.30.1370.30">
    <property type="match status" value="1"/>
</dbReference>